<protein>
    <submittedName>
        <fullName evidence="2">Unannotated protein</fullName>
    </submittedName>
</protein>
<evidence type="ECO:0000256" key="1">
    <source>
        <dbReference type="SAM" id="MobiDB-lite"/>
    </source>
</evidence>
<proteinExistence type="predicted"/>
<evidence type="ECO:0000313" key="2">
    <source>
        <dbReference type="EMBL" id="CAB5029172.1"/>
    </source>
</evidence>
<feature type="compositionally biased region" description="Polar residues" evidence="1">
    <location>
        <begin position="18"/>
        <end position="28"/>
    </location>
</feature>
<feature type="region of interest" description="Disordered" evidence="1">
    <location>
        <begin position="1"/>
        <end position="34"/>
    </location>
</feature>
<name>A0A6J7RKE5_9ZZZZ</name>
<dbReference type="AlphaFoldDB" id="A0A6J7RKE5"/>
<organism evidence="2">
    <name type="scientific">freshwater metagenome</name>
    <dbReference type="NCBI Taxonomy" id="449393"/>
    <lineage>
        <taxon>unclassified sequences</taxon>
        <taxon>metagenomes</taxon>
        <taxon>ecological metagenomes</taxon>
    </lineage>
</organism>
<accession>A0A6J7RKE5</accession>
<gene>
    <name evidence="2" type="ORF">UFOPK4098_01379</name>
</gene>
<reference evidence="2" key="1">
    <citation type="submission" date="2020-05" db="EMBL/GenBank/DDBJ databases">
        <authorList>
            <person name="Chiriac C."/>
            <person name="Salcher M."/>
            <person name="Ghai R."/>
            <person name="Kavagutti S V."/>
        </authorList>
    </citation>
    <scope>NUCLEOTIDE SEQUENCE</scope>
</reference>
<dbReference type="EMBL" id="CAFBPN010000108">
    <property type="protein sequence ID" value="CAB5029172.1"/>
    <property type="molecule type" value="Genomic_DNA"/>
</dbReference>
<sequence length="80" mass="8428">MSFDIDAASENAPVEKFTSPSRAMSPTDATKEPAKPEIWLGTAIARSIRGTFGVRLTALKFGNEGTFGVNPVSGPEDQAS</sequence>